<evidence type="ECO:0000313" key="8">
    <source>
        <dbReference type="EMBL" id="CAB4818404.1"/>
    </source>
</evidence>
<keyword evidence="5" id="KW-0648">Protein biosynthesis</keyword>
<dbReference type="Pfam" id="PF02637">
    <property type="entry name" value="GatB_Yqey"/>
    <property type="match status" value="1"/>
</dbReference>
<evidence type="ECO:0000256" key="3">
    <source>
        <dbReference type="ARBA" id="ARBA00022741"/>
    </source>
</evidence>
<keyword evidence="2" id="KW-0436">Ligase</keyword>
<dbReference type="GO" id="GO:0050567">
    <property type="term" value="F:glutaminyl-tRNA synthase (glutamine-hydrolyzing) activity"/>
    <property type="evidence" value="ECO:0007669"/>
    <property type="project" value="TreeGrafter"/>
</dbReference>
<evidence type="ECO:0000256" key="6">
    <source>
        <dbReference type="ARBA" id="ARBA00047913"/>
    </source>
</evidence>
<dbReference type="InterPro" id="IPR004413">
    <property type="entry name" value="GatB"/>
</dbReference>
<evidence type="ECO:0000256" key="2">
    <source>
        <dbReference type="ARBA" id="ARBA00022598"/>
    </source>
</evidence>
<dbReference type="PROSITE" id="PS01234">
    <property type="entry name" value="GATB"/>
    <property type="match status" value="1"/>
</dbReference>
<sequence>MSSLPEGWDMVVGLEVHTELKTATKLFCGCANNFGDEPNTNICPVCLGLPGSLPVLNEGAVEFAIRIGLALHCVVQPSSFHRKNYFYPDQPKDYQISQYDVPINGPGYLDLPDGSRVGIERAHLEEDTGKTTHVGGTGRIHGSDESLVDYNRSGVPLVEIVSGPDIRSAEQARGYAAELRSILIASGASDGRMEEGSMRVDANVSVRRGTEAPFGTRCEIKNLNSLRSVQRAVEYEALRQIAILDDGGTISQETRHWDEDAGKTQTMRSKEEAYDYRYFPEPDLVPVVPSEAFIRQIEAELPPMPAQRRRELIAHFGDAATDAQLDQANAAVELNLDPFIVGAIEKGITPALALARTANELAGLGDDAMSLPKDDYIALLKMEDAGELSATQSKKVLADLVAAGGGDPKAVAESKGFEQLDAGALDATLDEIIAANPDEWARYREGDDKLTGFFTGKVMAATQGQADGKAVNAALRQRRS</sequence>
<dbReference type="SUPFAM" id="SSF89095">
    <property type="entry name" value="GatB/YqeY motif"/>
    <property type="match status" value="1"/>
</dbReference>
<dbReference type="EMBL" id="CAFBLT010000002">
    <property type="protein sequence ID" value="CAB4881222.1"/>
    <property type="molecule type" value="Genomic_DNA"/>
</dbReference>
<dbReference type="InterPro" id="IPR023168">
    <property type="entry name" value="GatB_Yqey_C_2"/>
</dbReference>
<organism evidence="9">
    <name type="scientific">freshwater metagenome</name>
    <dbReference type="NCBI Taxonomy" id="449393"/>
    <lineage>
        <taxon>unclassified sequences</taxon>
        <taxon>metagenomes</taxon>
        <taxon>ecological metagenomes</taxon>
    </lineage>
</organism>
<dbReference type="GO" id="GO:0006412">
    <property type="term" value="P:translation"/>
    <property type="evidence" value="ECO:0007669"/>
    <property type="project" value="UniProtKB-KW"/>
</dbReference>
<keyword evidence="3" id="KW-0547">Nucleotide-binding</keyword>
<evidence type="ECO:0000256" key="1">
    <source>
        <dbReference type="ARBA" id="ARBA00005306"/>
    </source>
</evidence>
<dbReference type="InterPro" id="IPR003789">
    <property type="entry name" value="Asn/Gln_tRNA_amidoTrase-B-like"/>
</dbReference>
<dbReference type="Gene3D" id="1.10.10.410">
    <property type="match status" value="1"/>
</dbReference>
<dbReference type="HAMAP" id="MF_00121">
    <property type="entry name" value="GatB"/>
    <property type="match status" value="1"/>
</dbReference>
<dbReference type="EMBL" id="CAFABE010000006">
    <property type="protein sequence ID" value="CAB4818404.1"/>
    <property type="molecule type" value="Genomic_DNA"/>
</dbReference>
<gene>
    <name evidence="8" type="ORF">UFOPK3164_00244</name>
    <name evidence="9" type="ORF">UFOPK3427_01495</name>
    <name evidence="10" type="ORF">UFOPK4112_00221</name>
</gene>
<dbReference type="GO" id="GO:0070681">
    <property type="term" value="P:glutaminyl-tRNAGln biosynthesis via transamidation"/>
    <property type="evidence" value="ECO:0007669"/>
    <property type="project" value="TreeGrafter"/>
</dbReference>
<dbReference type="InterPro" id="IPR017958">
    <property type="entry name" value="Gln-tRNA_amidoTrfase_suB_CS"/>
</dbReference>
<dbReference type="NCBIfam" id="NF004012">
    <property type="entry name" value="PRK05477.1-2"/>
    <property type="match status" value="1"/>
</dbReference>
<dbReference type="SUPFAM" id="SSF55931">
    <property type="entry name" value="Glutamine synthetase/guanido kinase"/>
    <property type="match status" value="1"/>
</dbReference>
<accession>A0A6J7EDB8</accession>
<evidence type="ECO:0000313" key="9">
    <source>
        <dbReference type="EMBL" id="CAB4881222.1"/>
    </source>
</evidence>
<protein>
    <submittedName>
        <fullName evidence="9">Unannotated protein</fullName>
    </submittedName>
</protein>
<reference evidence="9" key="1">
    <citation type="submission" date="2020-05" db="EMBL/GenBank/DDBJ databases">
        <authorList>
            <person name="Chiriac C."/>
            <person name="Salcher M."/>
            <person name="Ghai R."/>
            <person name="Kavagutti S V."/>
        </authorList>
    </citation>
    <scope>NUCLEOTIDE SEQUENCE</scope>
</reference>
<dbReference type="Pfam" id="PF02934">
    <property type="entry name" value="GatB_N"/>
    <property type="match status" value="1"/>
</dbReference>
<evidence type="ECO:0000313" key="10">
    <source>
        <dbReference type="EMBL" id="CAB5009533.1"/>
    </source>
</evidence>
<dbReference type="InterPro" id="IPR006075">
    <property type="entry name" value="Asn/Gln-tRNA_Trfase_suB/E_cat"/>
</dbReference>
<feature type="domain" description="Asn/Gln amidotransferase" evidence="7">
    <location>
        <begin position="338"/>
        <end position="479"/>
    </location>
</feature>
<comment type="similarity">
    <text evidence="1">Belongs to the GatB/GatE family. GatB subfamily.</text>
</comment>
<keyword evidence="4" id="KW-0067">ATP-binding</keyword>
<dbReference type="InterPro" id="IPR018027">
    <property type="entry name" value="Asn/Gln_amidotransferase"/>
</dbReference>
<dbReference type="SMART" id="SM00845">
    <property type="entry name" value="GatB_Yqey"/>
    <property type="match status" value="1"/>
</dbReference>
<dbReference type="EMBL" id="CAFBPM010000002">
    <property type="protein sequence ID" value="CAB5009533.1"/>
    <property type="molecule type" value="Genomic_DNA"/>
</dbReference>
<comment type="catalytic activity">
    <reaction evidence="6">
        <text>L-glutamyl-tRNA(Gln) + L-glutamine + ATP + H2O = L-glutaminyl-tRNA(Gln) + L-glutamate + ADP + phosphate + H(+)</text>
        <dbReference type="Rhea" id="RHEA:17521"/>
        <dbReference type="Rhea" id="RHEA-COMP:9681"/>
        <dbReference type="Rhea" id="RHEA-COMP:9684"/>
        <dbReference type="ChEBI" id="CHEBI:15377"/>
        <dbReference type="ChEBI" id="CHEBI:15378"/>
        <dbReference type="ChEBI" id="CHEBI:29985"/>
        <dbReference type="ChEBI" id="CHEBI:30616"/>
        <dbReference type="ChEBI" id="CHEBI:43474"/>
        <dbReference type="ChEBI" id="CHEBI:58359"/>
        <dbReference type="ChEBI" id="CHEBI:78520"/>
        <dbReference type="ChEBI" id="CHEBI:78521"/>
        <dbReference type="ChEBI" id="CHEBI:456216"/>
    </reaction>
</comment>
<evidence type="ECO:0000259" key="7">
    <source>
        <dbReference type="SMART" id="SM00845"/>
    </source>
</evidence>
<evidence type="ECO:0000256" key="4">
    <source>
        <dbReference type="ARBA" id="ARBA00022840"/>
    </source>
</evidence>
<dbReference type="NCBIfam" id="NF004014">
    <property type="entry name" value="PRK05477.1-4"/>
    <property type="match status" value="1"/>
</dbReference>
<dbReference type="PANTHER" id="PTHR11659:SF0">
    <property type="entry name" value="GLUTAMYL-TRNA(GLN) AMIDOTRANSFERASE SUBUNIT B, MITOCHONDRIAL"/>
    <property type="match status" value="1"/>
</dbReference>
<name>A0A6J7EDB8_9ZZZZ</name>
<evidence type="ECO:0000256" key="5">
    <source>
        <dbReference type="ARBA" id="ARBA00022917"/>
    </source>
</evidence>
<dbReference type="AlphaFoldDB" id="A0A6J7EDB8"/>
<proteinExistence type="inferred from homology"/>
<dbReference type="NCBIfam" id="TIGR00133">
    <property type="entry name" value="gatB"/>
    <property type="match status" value="1"/>
</dbReference>
<dbReference type="GO" id="GO:0005524">
    <property type="term" value="F:ATP binding"/>
    <property type="evidence" value="ECO:0007669"/>
    <property type="project" value="UniProtKB-KW"/>
</dbReference>
<dbReference type="InterPro" id="IPR014746">
    <property type="entry name" value="Gln_synth/guanido_kin_cat_dom"/>
</dbReference>
<dbReference type="InterPro" id="IPR017959">
    <property type="entry name" value="Asn/Gln-tRNA_amidoTrfase_suB/E"/>
</dbReference>
<dbReference type="PANTHER" id="PTHR11659">
    <property type="entry name" value="GLUTAMYL-TRNA GLN AMIDOTRANSFERASE SUBUNIT B MITOCHONDRIAL AND PROKARYOTIC PET112-RELATED"/>
    <property type="match status" value="1"/>
</dbReference>